<dbReference type="Gene3D" id="3.40.50.2060">
    <property type="match status" value="1"/>
</dbReference>
<dbReference type="GO" id="GO:0016192">
    <property type="term" value="P:vesicle-mediated transport"/>
    <property type="evidence" value="ECO:0007669"/>
    <property type="project" value="InterPro"/>
</dbReference>
<protein>
    <submittedName>
        <fullName evidence="4">Syntaxin-binding protein 1</fullName>
    </submittedName>
</protein>
<proteinExistence type="inferred from homology"/>
<reference evidence="4" key="1">
    <citation type="submission" date="2019-03" db="EMBL/GenBank/DDBJ databases">
        <title>Improved annotation for the trematode Fasciola hepatica.</title>
        <authorList>
            <person name="Choi Y.-J."/>
            <person name="Martin J."/>
            <person name="Mitreva M."/>
        </authorList>
    </citation>
    <scope>NUCLEOTIDE SEQUENCE [LARGE SCALE GENOMIC DNA]</scope>
</reference>
<dbReference type="PANTHER" id="PTHR11679">
    <property type="entry name" value="VESICLE PROTEIN SORTING-ASSOCIATED"/>
    <property type="match status" value="1"/>
</dbReference>
<dbReference type="EMBL" id="JXXN02007690">
    <property type="protein sequence ID" value="THD19007.1"/>
    <property type="molecule type" value="Genomic_DNA"/>
</dbReference>
<dbReference type="Pfam" id="PF00995">
    <property type="entry name" value="Sec1"/>
    <property type="match status" value="1"/>
</dbReference>
<dbReference type="InterPro" id="IPR001619">
    <property type="entry name" value="Sec1-like"/>
</dbReference>
<dbReference type="GO" id="GO:0015031">
    <property type="term" value="P:protein transport"/>
    <property type="evidence" value="ECO:0007669"/>
    <property type="project" value="UniProtKB-KW"/>
</dbReference>
<dbReference type="AlphaFoldDB" id="A0A4E0RC34"/>
<dbReference type="Proteomes" id="UP000230066">
    <property type="component" value="Unassembled WGS sequence"/>
</dbReference>
<evidence type="ECO:0000313" key="5">
    <source>
        <dbReference type="Proteomes" id="UP000230066"/>
    </source>
</evidence>
<comment type="caution">
    <text evidence="4">The sequence shown here is derived from an EMBL/GenBank/DDBJ whole genome shotgun (WGS) entry which is preliminary data.</text>
</comment>
<evidence type="ECO:0000313" key="4">
    <source>
        <dbReference type="EMBL" id="THD19007.1"/>
    </source>
</evidence>
<dbReference type="InterPro" id="IPR027482">
    <property type="entry name" value="Sec1-like_dom2"/>
</dbReference>
<organism evidence="4 5">
    <name type="scientific">Fasciola hepatica</name>
    <name type="common">Liver fluke</name>
    <dbReference type="NCBI Taxonomy" id="6192"/>
    <lineage>
        <taxon>Eukaryota</taxon>
        <taxon>Metazoa</taxon>
        <taxon>Spiralia</taxon>
        <taxon>Lophotrochozoa</taxon>
        <taxon>Platyhelminthes</taxon>
        <taxon>Trematoda</taxon>
        <taxon>Digenea</taxon>
        <taxon>Plagiorchiida</taxon>
        <taxon>Echinostomata</taxon>
        <taxon>Echinostomatoidea</taxon>
        <taxon>Fasciolidae</taxon>
        <taxon>Fasciola</taxon>
    </lineage>
</organism>
<dbReference type="InterPro" id="IPR036045">
    <property type="entry name" value="Sec1-like_sf"/>
</dbReference>
<comment type="similarity">
    <text evidence="1">Belongs to the STXBP/unc-18/SEC1 family.</text>
</comment>
<evidence type="ECO:0000256" key="3">
    <source>
        <dbReference type="ARBA" id="ARBA00022927"/>
    </source>
</evidence>
<evidence type="ECO:0000256" key="1">
    <source>
        <dbReference type="ARBA" id="ARBA00009884"/>
    </source>
</evidence>
<dbReference type="SUPFAM" id="SSF56815">
    <property type="entry name" value="Sec1/munc18-like (SM) proteins"/>
    <property type="match status" value="1"/>
</dbReference>
<gene>
    <name evidence="4" type="ORF">D915_010206</name>
</gene>
<dbReference type="FunFam" id="3.40.50.2060:FF:000001">
    <property type="entry name" value="syntaxin-binding protein 1 isoform X2"/>
    <property type="match status" value="1"/>
</dbReference>
<accession>A0A4E0RC34</accession>
<dbReference type="InterPro" id="IPR043154">
    <property type="entry name" value="Sec-1-like_dom1"/>
</dbReference>
<sequence>MALKQAVAKKVMEEIIIPLKKPKDWKVFVLDRLATRIVSSCCKMHEIMNNGITLVEDITKRREVLPIEAIYLITPTEQSVQSLMDDFQGSRNQYKFAHVFFTEACPDELFNRLCHSNCAVFLKTLKEINIAFLPVESRVFSLDSPVSFQYYFNPTTRQQGQGQQLERIAEQIATLCATLGEYPLIRFRSQYEKNAEFAQLVQQKLDAYKADDPQMGEGPQKDRSQLIILDRGFDPISPVLHELTFQAMAYDLLAIENDVYR</sequence>
<evidence type="ECO:0000256" key="2">
    <source>
        <dbReference type="ARBA" id="ARBA00022448"/>
    </source>
</evidence>
<keyword evidence="3" id="KW-0653">Protein transport</keyword>
<name>A0A4E0RC34_FASHE</name>
<keyword evidence="2" id="KW-0813">Transport</keyword>
<keyword evidence="5" id="KW-1185">Reference proteome</keyword>
<dbReference type="Gene3D" id="3.40.50.1910">
    <property type="match status" value="1"/>
</dbReference>